<sequence length="178" mass="20803">MSNQTICRELILDIHPKFKLDDSALRVKAAQDLYAAFAQFPTIRFVYHRPKTSMHKAEHIYVLFDSTSERQRFYKRRRDPLRLTFNYHGGVNIIPDLVLQEMQEKMLDMGVGAIYGPLFRRAEPQVQSEDTTQAKEASDRNESPVGQVQSKRPRKETEDEVKGFLNDLKRVKFEVTKK</sequence>
<dbReference type="EMBL" id="CAJMWW010000063">
    <property type="protein sequence ID" value="CAE6411149.1"/>
    <property type="molecule type" value="Genomic_DNA"/>
</dbReference>
<evidence type="ECO:0000313" key="3">
    <source>
        <dbReference type="Proteomes" id="UP000663841"/>
    </source>
</evidence>
<gene>
    <name evidence="2" type="ORF">RDB_LOCUS23354</name>
</gene>
<protein>
    <submittedName>
        <fullName evidence="2">Uncharacterized protein</fullName>
    </submittedName>
</protein>
<proteinExistence type="predicted"/>
<evidence type="ECO:0000256" key="1">
    <source>
        <dbReference type="SAM" id="MobiDB-lite"/>
    </source>
</evidence>
<name>A0A8H3AAL3_9AGAM</name>
<dbReference type="Proteomes" id="UP000663841">
    <property type="component" value="Unassembled WGS sequence"/>
</dbReference>
<reference evidence="2" key="1">
    <citation type="submission" date="2021-01" db="EMBL/GenBank/DDBJ databases">
        <authorList>
            <person name="Kaushik A."/>
        </authorList>
    </citation>
    <scope>NUCLEOTIDE SEQUENCE</scope>
    <source>
        <strain evidence="2">AG3-T5</strain>
    </source>
</reference>
<evidence type="ECO:0000313" key="2">
    <source>
        <dbReference type="EMBL" id="CAE6411149.1"/>
    </source>
</evidence>
<accession>A0A8H3AAL3</accession>
<comment type="caution">
    <text evidence="2">The sequence shown here is derived from an EMBL/GenBank/DDBJ whole genome shotgun (WGS) entry which is preliminary data.</text>
</comment>
<dbReference type="AlphaFoldDB" id="A0A8H3AAL3"/>
<feature type="region of interest" description="Disordered" evidence="1">
    <location>
        <begin position="124"/>
        <end position="161"/>
    </location>
</feature>
<organism evidence="2 3">
    <name type="scientific">Rhizoctonia solani</name>
    <dbReference type="NCBI Taxonomy" id="456999"/>
    <lineage>
        <taxon>Eukaryota</taxon>
        <taxon>Fungi</taxon>
        <taxon>Dikarya</taxon>
        <taxon>Basidiomycota</taxon>
        <taxon>Agaricomycotina</taxon>
        <taxon>Agaricomycetes</taxon>
        <taxon>Cantharellales</taxon>
        <taxon>Ceratobasidiaceae</taxon>
        <taxon>Rhizoctonia</taxon>
    </lineage>
</organism>
<feature type="compositionally biased region" description="Basic and acidic residues" evidence="1">
    <location>
        <begin position="132"/>
        <end position="142"/>
    </location>
</feature>